<evidence type="ECO:0000313" key="4">
    <source>
        <dbReference type="EMBL" id="RCS25533.1"/>
    </source>
</evidence>
<dbReference type="Proteomes" id="UP000253420">
    <property type="component" value="Unassembled WGS sequence"/>
</dbReference>
<dbReference type="AlphaFoldDB" id="A0A368KAK6"/>
<gene>
    <name evidence="4" type="ORF">DUT91_01695</name>
</gene>
<organism evidence="4 5">
    <name type="scientific">Phyllobacterium salinisoli</name>
    <dbReference type="NCBI Taxonomy" id="1899321"/>
    <lineage>
        <taxon>Bacteria</taxon>
        <taxon>Pseudomonadati</taxon>
        <taxon>Pseudomonadota</taxon>
        <taxon>Alphaproteobacteria</taxon>
        <taxon>Hyphomicrobiales</taxon>
        <taxon>Phyllobacteriaceae</taxon>
        <taxon>Phyllobacterium</taxon>
    </lineage>
</organism>
<keyword evidence="1" id="KW-0812">Transmembrane</keyword>
<name>A0A368KAK6_9HYPH</name>
<protein>
    <submittedName>
        <fullName evidence="4">Ligand-binding protein SH3</fullName>
    </submittedName>
</protein>
<dbReference type="PANTHER" id="PTHR34408">
    <property type="entry name" value="FAMILY PROTEIN, PUTATIVE-RELATED"/>
    <property type="match status" value="1"/>
</dbReference>
<keyword evidence="5" id="KW-1185">Reference proteome</keyword>
<feature type="domain" description="SH3b" evidence="3">
    <location>
        <begin position="22"/>
        <end position="85"/>
    </location>
</feature>
<evidence type="ECO:0000313" key="5">
    <source>
        <dbReference type="Proteomes" id="UP000253420"/>
    </source>
</evidence>
<dbReference type="InterPro" id="IPR052354">
    <property type="entry name" value="Cell_Wall_Dynamics_Protein"/>
</dbReference>
<feature type="chain" id="PRO_5016685956" evidence="2">
    <location>
        <begin position="23"/>
        <end position="180"/>
    </location>
</feature>
<dbReference type="Gene3D" id="2.30.30.40">
    <property type="entry name" value="SH3 Domains"/>
    <property type="match status" value="1"/>
</dbReference>
<dbReference type="OrthoDB" id="8074373at2"/>
<dbReference type="SMART" id="SM00287">
    <property type="entry name" value="SH3b"/>
    <property type="match status" value="1"/>
</dbReference>
<dbReference type="Pfam" id="PF08239">
    <property type="entry name" value="SH3_3"/>
    <property type="match status" value="1"/>
</dbReference>
<keyword evidence="1" id="KW-0472">Membrane</keyword>
<dbReference type="RefSeq" id="WP_114438625.1">
    <property type="nucleotide sequence ID" value="NZ_QOZG01000001.1"/>
</dbReference>
<keyword evidence="2" id="KW-0732">Signal</keyword>
<feature type="transmembrane region" description="Helical" evidence="1">
    <location>
        <begin position="94"/>
        <end position="115"/>
    </location>
</feature>
<evidence type="ECO:0000256" key="2">
    <source>
        <dbReference type="SAM" id="SignalP"/>
    </source>
</evidence>
<proteinExistence type="predicted"/>
<accession>A0A368KAK6</accession>
<evidence type="ECO:0000259" key="3">
    <source>
        <dbReference type="PROSITE" id="PS51781"/>
    </source>
</evidence>
<dbReference type="PANTHER" id="PTHR34408:SF2">
    <property type="entry name" value="CELL WALL-BINDING PROTEIN YWSB"/>
    <property type="match status" value="1"/>
</dbReference>
<sequence length="180" mass="20110">MKSLLRTAVLAAGVLATTFAQAATALVTTDLNLRTGPGTRYAAIGAIPNGARVHVNGCTAGYGWCRVNYGGTAGWASSRYLAIREGSVGSSGDFGNSAAAIGIPLIAGALIAGALSDRHYDRDRYYYRDRWHRRQWDGRWDRPRWRDRPRYWDRPRFDRDRPRWYGRRIRPGMGDGPHGQ</sequence>
<dbReference type="InterPro" id="IPR003646">
    <property type="entry name" value="SH3-like_bac-type"/>
</dbReference>
<keyword evidence="1" id="KW-1133">Transmembrane helix</keyword>
<dbReference type="PROSITE" id="PS51781">
    <property type="entry name" value="SH3B"/>
    <property type="match status" value="1"/>
</dbReference>
<comment type="caution">
    <text evidence="4">The sequence shown here is derived from an EMBL/GenBank/DDBJ whole genome shotgun (WGS) entry which is preliminary data.</text>
</comment>
<dbReference type="EMBL" id="QOZG01000001">
    <property type="protein sequence ID" value="RCS25533.1"/>
    <property type="molecule type" value="Genomic_DNA"/>
</dbReference>
<feature type="signal peptide" evidence="2">
    <location>
        <begin position="1"/>
        <end position="22"/>
    </location>
</feature>
<evidence type="ECO:0000256" key="1">
    <source>
        <dbReference type="SAM" id="Phobius"/>
    </source>
</evidence>
<reference evidence="4 5" key="1">
    <citation type="submission" date="2018-07" db="EMBL/GenBank/DDBJ databases">
        <title>The draft genome of Phyllobacterium salinisoli.</title>
        <authorList>
            <person name="Liu L."/>
            <person name="Li L."/>
            <person name="Zhang X."/>
            <person name="Liang L."/>
        </authorList>
    </citation>
    <scope>NUCLEOTIDE SEQUENCE [LARGE SCALE GENOMIC DNA]</scope>
    <source>
        <strain evidence="4 5">LLAN61</strain>
    </source>
</reference>